<evidence type="ECO:0000313" key="8">
    <source>
        <dbReference type="EMBL" id="KAH0808031.1"/>
    </source>
</evidence>
<gene>
    <name evidence="8" type="ORF">GEV33_014763</name>
    <name evidence="7" type="ORF">GEV33_014764</name>
</gene>
<evidence type="ECO:0000256" key="5">
    <source>
        <dbReference type="SAM" id="MobiDB-lite"/>
    </source>
</evidence>
<keyword evidence="3 4" id="KW-0371">Homeobox</keyword>
<sequence>MSEWRAAPLWPLRPRHRPHPSQRPDAVRCGLARLAARPPAPPTFRFEYPECSGARQKCHVHFEDTLRLVSLFIEFGYRIDRKSRTRRPLVLLPVHNRARPMTGGSGSYGEGPVVSDRGDLHGLLPELNGVELAMSLSPKHHHQGGPQVLSHLQQLHHSTPFSVTDILSPIEESYRKLELAANPPSPYRSTSSGSSINSPGAGGATSGSGGCSMNGSYPVMGQFGGGQYCPVSENLGLTPHYSSGWYQSSAADPRFANVDPEAVETQRRNGFTGIGFQRDPYFLRRIPSRRHQSSSASCLHTDIRVMLFMIVLRHIRGMSSKGRRNLTSQVSRLMGSSAASANMGHGLNTGMPGLGACAMPDSKPMQFPLAQRRKRRVLFTQAQIPSGVKILYCRRWVATMGKIPDAETSDSGVASSFSTATMLQVYELERRFKQQKYLSAPEREHLASLIHLTPTQSDVPNLLHAHKTPAGGATPTRKKCHGCQLMQRIYLESAIWYVARPQMGDVQNEILFCGAARCKRKKINSFPITGSYVRFRERSTCRFGGECAHRGGCTSHPHQPSITRANDERSQQGRFLVEILIIKLGTVFIAIRLDGACRRNIFYRESVHTGQVKIWFQNHRYKCKRQAKEKAMAEQNQHNQVSAGLILSQQKWDVHPSTGLKAQTKWDFGIWSSSSPRRVAVPVLVKDGKPCSAGSGGTQTSASATSSDTSRTQQSPVCQPQQQAQCMGNGSLAMAYRQQGNYQQQCGTYLPLQTRAW</sequence>
<evidence type="ECO:0000259" key="6">
    <source>
        <dbReference type="PROSITE" id="PS50071"/>
    </source>
</evidence>
<dbReference type="PANTHER" id="PTHR24340">
    <property type="entry name" value="HOMEOBOX PROTEIN NKX"/>
    <property type="match status" value="1"/>
</dbReference>
<dbReference type="GO" id="GO:0000981">
    <property type="term" value="F:DNA-binding transcription factor activity, RNA polymerase II-specific"/>
    <property type="evidence" value="ECO:0007669"/>
    <property type="project" value="TreeGrafter"/>
</dbReference>
<feature type="domain" description="Homeobox" evidence="6">
    <location>
        <begin position="611"/>
        <end position="626"/>
    </location>
</feature>
<dbReference type="Gene3D" id="1.10.10.60">
    <property type="entry name" value="Homeodomain-like"/>
    <property type="match status" value="1"/>
</dbReference>
<reference evidence="7" key="1">
    <citation type="journal article" date="2020" name="J Insects Food Feed">
        <title>The yellow mealworm (Tenebrio molitor) genome: a resource for the emerging insects as food and feed industry.</title>
        <authorList>
            <person name="Eriksson T."/>
            <person name="Andere A."/>
            <person name="Kelstrup H."/>
            <person name="Emery V."/>
            <person name="Picard C."/>
        </authorList>
    </citation>
    <scope>NUCLEOTIDE SEQUENCE</scope>
    <source>
        <strain evidence="7">Stoneville</strain>
        <tissue evidence="7">Whole head</tissue>
    </source>
</reference>
<keyword evidence="3 4" id="KW-0539">Nucleus</keyword>
<evidence type="ECO:0000313" key="9">
    <source>
        <dbReference type="Proteomes" id="UP000719412"/>
    </source>
</evidence>
<evidence type="ECO:0000313" key="7">
    <source>
        <dbReference type="EMBL" id="KAH0808025.1"/>
    </source>
</evidence>
<keyword evidence="3 4" id="KW-0238">DNA-binding</keyword>
<accession>A0A8J6L4H6</accession>
<evidence type="ECO:0000256" key="1">
    <source>
        <dbReference type="ARBA" id="ARBA00004123"/>
    </source>
</evidence>
<dbReference type="AlphaFoldDB" id="A0A8J6L4H6"/>
<name>A0A8J6L4H6_TENMO</name>
<comment type="subcellular location">
    <subcellularLocation>
        <location evidence="1 3 4">Nucleus</location>
    </subcellularLocation>
</comment>
<dbReference type="GO" id="GO:0005634">
    <property type="term" value="C:nucleus"/>
    <property type="evidence" value="ECO:0007669"/>
    <property type="project" value="UniProtKB-SubCell"/>
</dbReference>
<dbReference type="Pfam" id="PF00046">
    <property type="entry name" value="Homeodomain"/>
    <property type="match status" value="1"/>
</dbReference>
<dbReference type="PROSITE" id="PS50071">
    <property type="entry name" value="HOMEOBOX_2"/>
    <property type="match status" value="1"/>
</dbReference>
<feature type="region of interest" description="Disordered" evidence="5">
    <location>
        <begin position="181"/>
        <end position="208"/>
    </location>
</feature>
<organism evidence="7 9">
    <name type="scientific">Tenebrio molitor</name>
    <name type="common">Yellow mealworm beetle</name>
    <dbReference type="NCBI Taxonomy" id="7067"/>
    <lineage>
        <taxon>Eukaryota</taxon>
        <taxon>Metazoa</taxon>
        <taxon>Ecdysozoa</taxon>
        <taxon>Arthropoda</taxon>
        <taxon>Hexapoda</taxon>
        <taxon>Insecta</taxon>
        <taxon>Pterygota</taxon>
        <taxon>Neoptera</taxon>
        <taxon>Endopterygota</taxon>
        <taxon>Coleoptera</taxon>
        <taxon>Polyphaga</taxon>
        <taxon>Cucujiformia</taxon>
        <taxon>Tenebrionidae</taxon>
        <taxon>Tenebrio</taxon>
    </lineage>
</organism>
<comment type="caution">
    <text evidence="7">The sequence shown here is derived from an EMBL/GenBank/DDBJ whole genome shotgun (WGS) entry which is preliminary data.</text>
</comment>
<dbReference type="Proteomes" id="UP000719412">
    <property type="component" value="Unassembled WGS sequence"/>
</dbReference>
<feature type="compositionally biased region" description="Low complexity" evidence="5">
    <location>
        <begin position="187"/>
        <end position="199"/>
    </location>
</feature>
<dbReference type="SMART" id="SM00389">
    <property type="entry name" value="HOX"/>
    <property type="match status" value="1"/>
</dbReference>
<proteinExistence type="predicted"/>
<protein>
    <recommendedName>
        <fullName evidence="6">Homeobox domain-containing protein</fullName>
    </recommendedName>
</protein>
<dbReference type="GO" id="GO:0030154">
    <property type="term" value="P:cell differentiation"/>
    <property type="evidence" value="ECO:0007669"/>
    <property type="project" value="TreeGrafter"/>
</dbReference>
<keyword evidence="9" id="KW-1185">Reference proteome</keyword>
<dbReference type="InterPro" id="IPR009057">
    <property type="entry name" value="Homeodomain-like_sf"/>
</dbReference>
<dbReference type="PANTHER" id="PTHR24340:SF41">
    <property type="entry name" value="MUSCLE-SPECIFIC HOMEOBOX PROTEIN TINMAN-RELATED"/>
    <property type="match status" value="1"/>
</dbReference>
<feature type="DNA-binding region" description="Homeobox" evidence="3">
    <location>
        <begin position="613"/>
        <end position="627"/>
    </location>
</feature>
<evidence type="ECO:0000256" key="2">
    <source>
        <dbReference type="ARBA" id="ARBA00022473"/>
    </source>
</evidence>
<dbReference type="InterPro" id="IPR050394">
    <property type="entry name" value="Homeobox_NK-like"/>
</dbReference>
<dbReference type="GO" id="GO:0000978">
    <property type="term" value="F:RNA polymerase II cis-regulatory region sequence-specific DNA binding"/>
    <property type="evidence" value="ECO:0007669"/>
    <property type="project" value="TreeGrafter"/>
</dbReference>
<feature type="compositionally biased region" description="Low complexity" evidence="5">
    <location>
        <begin position="698"/>
        <end position="717"/>
    </location>
</feature>
<evidence type="ECO:0000256" key="4">
    <source>
        <dbReference type="RuleBase" id="RU000682"/>
    </source>
</evidence>
<dbReference type="SUPFAM" id="SSF46689">
    <property type="entry name" value="Homeodomain-like"/>
    <property type="match status" value="2"/>
</dbReference>
<dbReference type="InterPro" id="IPR001356">
    <property type="entry name" value="HD"/>
</dbReference>
<dbReference type="EMBL" id="JABDTM020029402">
    <property type="protein sequence ID" value="KAH0808031.1"/>
    <property type="molecule type" value="Genomic_DNA"/>
</dbReference>
<keyword evidence="2" id="KW-0217">Developmental protein</keyword>
<reference evidence="7" key="2">
    <citation type="submission" date="2021-08" db="EMBL/GenBank/DDBJ databases">
        <authorList>
            <person name="Eriksson T."/>
        </authorList>
    </citation>
    <scope>NUCLEOTIDE SEQUENCE</scope>
    <source>
        <strain evidence="7">Stoneville</strain>
        <tissue evidence="7">Whole head</tissue>
    </source>
</reference>
<evidence type="ECO:0000256" key="3">
    <source>
        <dbReference type="PROSITE-ProRule" id="PRU00108"/>
    </source>
</evidence>
<dbReference type="EMBL" id="JABDTM020029403">
    <property type="protein sequence ID" value="KAH0808025.1"/>
    <property type="molecule type" value="Genomic_DNA"/>
</dbReference>
<feature type="region of interest" description="Disordered" evidence="5">
    <location>
        <begin position="691"/>
        <end position="717"/>
    </location>
</feature>
<dbReference type="CDD" id="cd00086">
    <property type="entry name" value="homeodomain"/>
    <property type="match status" value="2"/>
</dbReference>